<keyword evidence="4" id="KW-0812">Transmembrane</keyword>
<dbReference type="InterPro" id="IPR039777">
    <property type="entry name" value="IFRD"/>
</dbReference>
<sequence>MDIAGFGRSRQYKITAQDHAIDDQSQVIKTADHWETDLPICAEKAASPRNEIRLAALKSMNEILSDTYIGEDLEPHIQPIFDSLLQPITEPVSRQEHDEALLVMCNLALNTYDLMQEAAFSFLNELMPNLPALTGDQTARAFAIAFVTGFSLPNAERCESVLARILELIANKKKRTVKFEPEVVVALINATALLLSILSSTVAVGKLAQNLADALDVALESKKSIILCAALDLIPIIYECIKEVEEFSDELKEQYNADSRHFAAKYRNKIENLEEKVDKKQDQKTIRTQVAKIIEFFDTNELTEEIMLADQSVTIEGARKVCIVDAIRKVTRHHFASQMTENTGIHDAIEFELKNQSLRLHEKKKQKKETERVRVVSKKERQMDMAKKRKMKEAKNSEEY</sequence>
<keyword evidence="4" id="KW-0472">Membrane</keyword>
<evidence type="ECO:0000256" key="1">
    <source>
        <dbReference type="ARBA" id="ARBA00008828"/>
    </source>
</evidence>
<dbReference type="PANTHER" id="PTHR12354:SF1">
    <property type="entry name" value="INTERFERON-RELATED DEVELOPMENTAL REGULATOR 1"/>
    <property type="match status" value="1"/>
</dbReference>
<dbReference type="InterPro" id="IPR016024">
    <property type="entry name" value="ARM-type_fold"/>
</dbReference>
<proteinExistence type="inferred from homology"/>
<reference evidence="6" key="1">
    <citation type="submission" date="2006-10" db="EMBL/GenBank/DDBJ databases">
        <authorList>
            <person name="Amadeo P."/>
            <person name="Zhao Q."/>
            <person name="Wortman J."/>
            <person name="Fraser-Liggett C."/>
            <person name="Carlton J."/>
        </authorList>
    </citation>
    <scope>NUCLEOTIDE SEQUENCE</scope>
    <source>
        <strain evidence="6">G3</strain>
    </source>
</reference>
<reference evidence="6" key="2">
    <citation type="journal article" date="2007" name="Science">
        <title>Draft genome sequence of the sexually transmitted pathogen Trichomonas vaginalis.</title>
        <authorList>
            <person name="Carlton J.M."/>
            <person name="Hirt R.P."/>
            <person name="Silva J.C."/>
            <person name="Delcher A.L."/>
            <person name="Schatz M."/>
            <person name="Zhao Q."/>
            <person name="Wortman J.R."/>
            <person name="Bidwell S.L."/>
            <person name="Alsmark U.C.M."/>
            <person name="Besteiro S."/>
            <person name="Sicheritz-Ponten T."/>
            <person name="Noel C.J."/>
            <person name="Dacks J.B."/>
            <person name="Foster P.G."/>
            <person name="Simillion C."/>
            <person name="Van de Peer Y."/>
            <person name="Miranda-Saavedra D."/>
            <person name="Barton G.J."/>
            <person name="Westrop G.D."/>
            <person name="Mueller S."/>
            <person name="Dessi D."/>
            <person name="Fiori P.L."/>
            <person name="Ren Q."/>
            <person name="Paulsen I."/>
            <person name="Zhang H."/>
            <person name="Bastida-Corcuera F.D."/>
            <person name="Simoes-Barbosa A."/>
            <person name="Brown M.T."/>
            <person name="Hayes R.D."/>
            <person name="Mukherjee M."/>
            <person name="Okumura C.Y."/>
            <person name="Schneider R."/>
            <person name="Smith A.J."/>
            <person name="Vanacova S."/>
            <person name="Villalvazo M."/>
            <person name="Haas B.J."/>
            <person name="Pertea M."/>
            <person name="Feldblyum T.V."/>
            <person name="Utterback T.R."/>
            <person name="Shu C.L."/>
            <person name="Osoegawa K."/>
            <person name="de Jong P.J."/>
            <person name="Hrdy I."/>
            <person name="Horvathova L."/>
            <person name="Zubacova Z."/>
            <person name="Dolezal P."/>
            <person name="Malik S.B."/>
            <person name="Logsdon J.M. Jr."/>
            <person name="Henze K."/>
            <person name="Gupta A."/>
            <person name="Wang C.C."/>
            <person name="Dunne R.L."/>
            <person name="Upcroft J.A."/>
            <person name="Upcroft P."/>
            <person name="White O."/>
            <person name="Salzberg S.L."/>
            <person name="Tang P."/>
            <person name="Chiu C.-H."/>
            <person name="Lee Y.-S."/>
            <person name="Embley T.M."/>
            <person name="Coombs G.H."/>
            <person name="Mottram J.C."/>
            <person name="Tachezy J."/>
            <person name="Fraser-Liggett C.M."/>
            <person name="Johnson P.J."/>
        </authorList>
    </citation>
    <scope>NUCLEOTIDE SEQUENCE [LARGE SCALE GENOMIC DNA]</scope>
    <source>
        <strain evidence="6">G3</strain>
    </source>
</reference>
<evidence type="ECO:0000256" key="4">
    <source>
        <dbReference type="SAM" id="Phobius"/>
    </source>
</evidence>
<dbReference type="Proteomes" id="UP000001542">
    <property type="component" value="Unassembled WGS sequence"/>
</dbReference>
<dbReference type="PANTHER" id="PTHR12354">
    <property type="entry name" value="INTERFERON-RELATED DEVELOPMENTAL REGULATOR"/>
    <property type="match status" value="1"/>
</dbReference>
<dbReference type="Pfam" id="PF05004">
    <property type="entry name" value="IFRD"/>
    <property type="match status" value="1"/>
</dbReference>
<dbReference type="InterPro" id="IPR007701">
    <property type="entry name" value="Interferon-rel_develop_reg_N"/>
</dbReference>
<evidence type="ECO:0000313" key="6">
    <source>
        <dbReference type="EMBL" id="EAY19085.1"/>
    </source>
</evidence>
<gene>
    <name evidence="6" type="ORF">TVAG_189760</name>
</gene>
<dbReference type="InterPro" id="IPR011989">
    <property type="entry name" value="ARM-like"/>
</dbReference>
<feature type="transmembrane region" description="Helical" evidence="4">
    <location>
        <begin position="183"/>
        <end position="204"/>
    </location>
</feature>
<evidence type="ECO:0000259" key="5">
    <source>
        <dbReference type="Pfam" id="PF05004"/>
    </source>
</evidence>
<dbReference type="Gene3D" id="1.25.10.10">
    <property type="entry name" value="Leucine-rich Repeat Variant"/>
    <property type="match status" value="1"/>
</dbReference>
<feature type="compositionally biased region" description="Basic and acidic residues" evidence="3">
    <location>
        <begin position="368"/>
        <end position="386"/>
    </location>
</feature>
<feature type="domain" description="Interferon-related developmental regulator N-terminal" evidence="5">
    <location>
        <begin position="25"/>
        <end position="296"/>
    </location>
</feature>
<evidence type="ECO:0000256" key="2">
    <source>
        <dbReference type="SAM" id="Coils"/>
    </source>
</evidence>
<comment type="similarity">
    <text evidence="1">Belongs to the IFRD family.</text>
</comment>
<dbReference type="VEuPathDB" id="TrichDB:TVAGG3_0995900"/>
<organism evidence="6 7">
    <name type="scientific">Trichomonas vaginalis (strain ATCC PRA-98 / G3)</name>
    <dbReference type="NCBI Taxonomy" id="412133"/>
    <lineage>
        <taxon>Eukaryota</taxon>
        <taxon>Metamonada</taxon>
        <taxon>Parabasalia</taxon>
        <taxon>Trichomonadida</taxon>
        <taxon>Trichomonadidae</taxon>
        <taxon>Trichomonas</taxon>
    </lineage>
</organism>
<dbReference type="SMR" id="A2DKA8"/>
<dbReference type="KEGG" id="tva:5464611"/>
<feature type="region of interest" description="Disordered" evidence="3">
    <location>
        <begin position="362"/>
        <end position="400"/>
    </location>
</feature>
<evidence type="ECO:0000256" key="3">
    <source>
        <dbReference type="SAM" id="MobiDB-lite"/>
    </source>
</evidence>
<keyword evidence="2" id="KW-0175">Coiled coil</keyword>
<keyword evidence="7" id="KW-1185">Reference proteome</keyword>
<name>A2DKA8_TRIV3</name>
<protein>
    <recommendedName>
        <fullName evidence="5">Interferon-related developmental regulator N-terminal domain-containing protein</fullName>
    </recommendedName>
</protein>
<dbReference type="OrthoDB" id="10498134at2759"/>
<dbReference type="InParanoid" id="A2DKA8"/>
<feature type="coiled-coil region" evidence="2">
    <location>
        <begin position="256"/>
        <end position="283"/>
    </location>
</feature>
<dbReference type="RefSeq" id="XP_001580071.1">
    <property type="nucleotide sequence ID" value="XM_001580021.1"/>
</dbReference>
<dbReference type="SUPFAM" id="SSF48371">
    <property type="entry name" value="ARM repeat"/>
    <property type="match status" value="1"/>
</dbReference>
<dbReference type="AlphaFoldDB" id="A2DKA8"/>
<keyword evidence="4" id="KW-1133">Transmembrane helix</keyword>
<dbReference type="VEuPathDB" id="TrichDB:TVAG_189760"/>
<accession>A2DKA8</accession>
<dbReference type="EMBL" id="DS113211">
    <property type="protein sequence ID" value="EAY19085.1"/>
    <property type="molecule type" value="Genomic_DNA"/>
</dbReference>
<evidence type="ECO:0000313" key="7">
    <source>
        <dbReference type="Proteomes" id="UP000001542"/>
    </source>
</evidence>